<dbReference type="Proteomes" id="UP000239747">
    <property type="component" value="Unassembled WGS sequence"/>
</dbReference>
<organism evidence="2 3">
    <name type="scientific">Nonlabens arenilitoris</name>
    <dbReference type="NCBI Taxonomy" id="1217969"/>
    <lineage>
        <taxon>Bacteria</taxon>
        <taxon>Pseudomonadati</taxon>
        <taxon>Bacteroidota</taxon>
        <taxon>Flavobacteriia</taxon>
        <taxon>Flavobacteriales</taxon>
        <taxon>Flavobacteriaceae</taxon>
        <taxon>Nonlabens</taxon>
    </lineage>
</organism>
<evidence type="ECO:0000313" key="2">
    <source>
        <dbReference type="EMBL" id="PQJ32841.1"/>
    </source>
</evidence>
<keyword evidence="3" id="KW-1185">Reference proteome</keyword>
<comment type="caution">
    <text evidence="2">The sequence shown here is derived from an EMBL/GenBank/DDBJ whole genome shotgun (WGS) entry which is preliminary data.</text>
</comment>
<feature type="transmembrane region" description="Helical" evidence="1">
    <location>
        <begin position="39"/>
        <end position="60"/>
    </location>
</feature>
<keyword evidence="1" id="KW-0472">Membrane</keyword>
<dbReference type="EMBL" id="MTPW01000001">
    <property type="protein sequence ID" value="PQJ32841.1"/>
    <property type="molecule type" value="Genomic_DNA"/>
</dbReference>
<evidence type="ECO:0000256" key="1">
    <source>
        <dbReference type="SAM" id="Phobius"/>
    </source>
</evidence>
<accession>A0A2S7UE24</accession>
<evidence type="ECO:0000313" key="3">
    <source>
        <dbReference type="Proteomes" id="UP000239747"/>
    </source>
</evidence>
<name>A0A2S7UE24_9FLAO</name>
<keyword evidence="1" id="KW-0812">Transmembrane</keyword>
<proteinExistence type="predicted"/>
<feature type="transmembrane region" description="Helical" evidence="1">
    <location>
        <begin position="5"/>
        <end position="27"/>
    </location>
</feature>
<keyword evidence="1" id="KW-1133">Transmembrane helix</keyword>
<sequence>MFKTFLGNFIFIGFILIATQLVSNYVFEDDSLTLVQLFSFKKCILLLIGTLVGALVMFFIQRSKLFKSLDKK</sequence>
<reference evidence="2 3" key="1">
    <citation type="submission" date="2017-01" db="EMBL/GenBank/DDBJ databases">
        <title>Trade-off between light-utilization and light-protection in marine flavobacteria.</title>
        <authorList>
            <person name="Kumagai Y."/>
            <person name="Yoshizawa S."/>
            <person name="Kogure K."/>
            <person name="Iwasaki W."/>
        </authorList>
    </citation>
    <scope>NUCLEOTIDE SEQUENCE [LARGE SCALE GENOMIC DNA]</scope>
    <source>
        <strain evidence="2 3">KCTC 32109</strain>
    </source>
</reference>
<dbReference type="AlphaFoldDB" id="A0A2S7UE24"/>
<protein>
    <submittedName>
        <fullName evidence="2">Uncharacterized protein</fullName>
    </submittedName>
</protein>
<gene>
    <name evidence="2" type="ORF">BST92_13340</name>
</gene>